<proteinExistence type="predicted"/>
<reference evidence="2" key="1">
    <citation type="journal article" date="2023" name="Mol. Phylogenet. Evol.">
        <title>Genome-scale phylogeny and comparative genomics of the fungal order Sordariales.</title>
        <authorList>
            <person name="Hensen N."/>
            <person name="Bonometti L."/>
            <person name="Westerberg I."/>
            <person name="Brannstrom I.O."/>
            <person name="Guillou S."/>
            <person name="Cros-Aarteil S."/>
            <person name="Calhoun S."/>
            <person name="Haridas S."/>
            <person name="Kuo A."/>
            <person name="Mondo S."/>
            <person name="Pangilinan J."/>
            <person name="Riley R."/>
            <person name="LaButti K."/>
            <person name="Andreopoulos B."/>
            <person name="Lipzen A."/>
            <person name="Chen C."/>
            <person name="Yan M."/>
            <person name="Daum C."/>
            <person name="Ng V."/>
            <person name="Clum A."/>
            <person name="Steindorff A."/>
            <person name="Ohm R.A."/>
            <person name="Martin F."/>
            <person name="Silar P."/>
            <person name="Natvig D.O."/>
            <person name="Lalanne C."/>
            <person name="Gautier V."/>
            <person name="Ament-Velasquez S.L."/>
            <person name="Kruys A."/>
            <person name="Hutchinson M.I."/>
            <person name="Powell A.J."/>
            <person name="Barry K."/>
            <person name="Miller A.N."/>
            <person name="Grigoriev I.V."/>
            <person name="Debuchy R."/>
            <person name="Gladieux P."/>
            <person name="Hiltunen Thoren M."/>
            <person name="Johannesson H."/>
        </authorList>
    </citation>
    <scope>NUCLEOTIDE SEQUENCE</scope>
    <source>
        <strain evidence="2">CBS 958.72</strain>
    </source>
</reference>
<dbReference type="Pfam" id="PF13577">
    <property type="entry name" value="SnoaL_4"/>
    <property type="match status" value="1"/>
</dbReference>
<evidence type="ECO:0000313" key="3">
    <source>
        <dbReference type="Proteomes" id="UP001287356"/>
    </source>
</evidence>
<accession>A0AAE0KMC4</accession>
<dbReference type="AlphaFoldDB" id="A0AAE0KMC4"/>
<reference evidence="2" key="2">
    <citation type="submission" date="2023-06" db="EMBL/GenBank/DDBJ databases">
        <authorList>
            <consortium name="Lawrence Berkeley National Laboratory"/>
            <person name="Haridas S."/>
            <person name="Hensen N."/>
            <person name="Bonometti L."/>
            <person name="Westerberg I."/>
            <person name="Brannstrom I.O."/>
            <person name="Guillou S."/>
            <person name="Cros-Aarteil S."/>
            <person name="Calhoun S."/>
            <person name="Kuo A."/>
            <person name="Mondo S."/>
            <person name="Pangilinan J."/>
            <person name="Riley R."/>
            <person name="Labutti K."/>
            <person name="Andreopoulos B."/>
            <person name="Lipzen A."/>
            <person name="Chen C."/>
            <person name="Yanf M."/>
            <person name="Daum C."/>
            <person name="Ng V."/>
            <person name="Clum A."/>
            <person name="Steindorff A."/>
            <person name="Ohm R."/>
            <person name="Martin F."/>
            <person name="Silar P."/>
            <person name="Natvig D."/>
            <person name="Lalanne C."/>
            <person name="Gautier V."/>
            <person name="Ament-Velasquez S.L."/>
            <person name="Kruys A."/>
            <person name="Hutchinson M.I."/>
            <person name="Powell A.J."/>
            <person name="Barry K."/>
            <person name="Miller A.N."/>
            <person name="Grigoriev I.V."/>
            <person name="Debuchy R."/>
            <person name="Gladieux P."/>
            <person name="Thoren M.H."/>
            <person name="Johannesson H."/>
        </authorList>
    </citation>
    <scope>NUCLEOTIDE SEQUENCE</scope>
    <source>
        <strain evidence="2">CBS 958.72</strain>
    </source>
</reference>
<dbReference type="InterPro" id="IPR037401">
    <property type="entry name" value="SnoaL-like"/>
</dbReference>
<organism evidence="2 3">
    <name type="scientific">Lasiosphaeria ovina</name>
    <dbReference type="NCBI Taxonomy" id="92902"/>
    <lineage>
        <taxon>Eukaryota</taxon>
        <taxon>Fungi</taxon>
        <taxon>Dikarya</taxon>
        <taxon>Ascomycota</taxon>
        <taxon>Pezizomycotina</taxon>
        <taxon>Sordariomycetes</taxon>
        <taxon>Sordariomycetidae</taxon>
        <taxon>Sordariales</taxon>
        <taxon>Lasiosphaeriaceae</taxon>
        <taxon>Lasiosphaeria</taxon>
    </lineage>
</organism>
<protein>
    <recommendedName>
        <fullName evidence="1">SnoaL-like domain-containing protein</fullName>
    </recommendedName>
</protein>
<dbReference type="Gene3D" id="3.10.450.50">
    <property type="match status" value="1"/>
</dbReference>
<dbReference type="EMBL" id="JAULSN010000002">
    <property type="protein sequence ID" value="KAK3379098.1"/>
    <property type="molecule type" value="Genomic_DNA"/>
</dbReference>
<dbReference type="InterPro" id="IPR032710">
    <property type="entry name" value="NTF2-like_dom_sf"/>
</dbReference>
<comment type="caution">
    <text evidence="2">The sequence shown here is derived from an EMBL/GenBank/DDBJ whole genome shotgun (WGS) entry which is preliminary data.</text>
</comment>
<dbReference type="SUPFAM" id="SSF54427">
    <property type="entry name" value="NTF2-like"/>
    <property type="match status" value="1"/>
</dbReference>
<evidence type="ECO:0000259" key="1">
    <source>
        <dbReference type="Pfam" id="PF13577"/>
    </source>
</evidence>
<sequence length="213" mass="23556">MGTQAYKFRHIWAKYPVSRFSKYLSKANPSAPPKMKLSHILSLIPLFLMGIPSGATRLSSGLTDREAIIDTVLAFGQSLDDKNDTLMRSVTTQGIIFDGTLFADIGLGAPEPLVGQDVVASSLLGVLTMATSHHLGNFRIQPLDLNRANLTAYVLAHHHKQLEDPRQNPRNLYVMGNRWQAAVVKDKGNWKLGWLKILPVWQSGNIAVMGLEE</sequence>
<dbReference type="Proteomes" id="UP001287356">
    <property type="component" value="Unassembled WGS sequence"/>
</dbReference>
<keyword evidence="3" id="KW-1185">Reference proteome</keyword>
<gene>
    <name evidence="2" type="ORF">B0T24DRAFT_694494</name>
</gene>
<name>A0AAE0KMC4_9PEZI</name>
<feature type="domain" description="SnoaL-like" evidence="1">
    <location>
        <begin position="62"/>
        <end position="192"/>
    </location>
</feature>
<evidence type="ECO:0000313" key="2">
    <source>
        <dbReference type="EMBL" id="KAK3379098.1"/>
    </source>
</evidence>